<evidence type="ECO:0000313" key="6">
    <source>
        <dbReference type="EMBL" id="KAK3670068.1"/>
    </source>
</evidence>
<dbReference type="SUPFAM" id="SSF55961">
    <property type="entry name" value="Bet v1-like"/>
    <property type="match status" value="1"/>
</dbReference>
<dbReference type="InterPro" id="IPR023393">
    <property type="entry name" value="START-like_dom_sf"/>
</dbReference>
<reference evidence="6" key="1">
    <citation type="submission" date="2023-07" db="EMBL/GenBank/DDBJ databases">
        <title>Black Yeasts Isolated from many extreme environments.</title>
        <authorList>
            <person name="Coleine C."/>
            <person name="Stajich J.E."/>
            <person name="Selbmann L."/>
        </authorList>
    </citation>
    <scope>NUCLEOTIDE SEQUENCE</scope>
    <source>
        <strain evidence="6">CCFEE 5485</strain>
    </source>
</reference>
<feature type="compositionally biased region" description="Polar residues" evidence="4">
    <location>
        <begin position="156"/>
        <end position="168"/>
    </location>
</feature>
<evidence type="ECO:0000256" key="2">
    <source>
        <dbReference type="ARBA" id="ARBA00011814"/>
    </source>
</evidence>
<comment type="subunit">
    <text evidence="2">Interacts with coenzyme Q.</text>
</comment>
<dbReference type="GeneID" id="89967847"/>
<feature type="domain" description="Coenzyme Q-binding protein COQ10 START" evidence="5">
    <location>
        <begin position="63"/>
        <end position="249"/>
    </location>
</feature>
<dbReference type="Gene3D" id="3.30.530.20">
    <property type="match status" value="1"/>
</dbReference>
<accession>A0AAE0TR66</accession>
<evidence type="ECO:0000259" key="5">
    <source>
        <dbReference type="Pfam" id="PF03364"/>
    </source>
</evidence>
<comment type="function">
    <text evidence="3">Required for the function of coenzyme Q in the respiratory chain. May serve as a chaperone or may be involved in the transport of Q6 from its site of synthesis to the catalytic sites of the respiratory complexes.</text>
</comment>
<dbReference type="AlphaFoldDB" id="A0AAE0TR66"/>
<feature type="compositionally biased region" description="Basic and acidic residues" evidence="4">
    <location>
        <begin position="196"/>
        <end position="211"/>
    </location>
</feature>
<dbReference type="InterPro" id="IPR005031">
    <property type="entry name" value="COQ10_START"/>
</dbReference>
<dbReference type="PANTHER" id="PTHR12901">
    <property type="entry name" value="SPERM PROTEIN HOMOLOG"/>
    <property type="match status" value="1"/>
</dbReference>
<proteinExistence type="inferred from homology"/>
<feature type="region of interest" description="Disordered" evidence="4">
    <location>
        <begin position="257"/>
        <end position="276"/>
    </location>
</feature>
<comment type="caution">
    <text evidence="6">The sequence shown here is derived from an EMBL/GenBank/DDBJ whole genome shotgun (WGS) entry which is preliminary data.</text>
</comment>
<dbReference type="PANTHER" id="PTHR12901:SF10">
    <property type="entry name" value="COENZYME Q-BINDING PROTEIN COQ10, MITOCHONDRIAL"/>
    <property type="match status" value="1"/>
</dbReference>
<feature type="region of interest" description="Disordered" evidence="4">
    <location>
        <begin position="145"/>
        <end position="168"/>
    </location>
</feature>
<dbReference type="EMBL" id="JAUTXT010000063">
    <property type="protein sequence ID" value="KAK3670068.1"/>
    <property type="molecule type" value="Genomic_DNA"/>
</dbReference>
<dbReference type="RefSeq" id="XP_064689088.1">
    <property type="nucleotide sequence ID" value="XM_064843286.1"/>
</dbReference>
<comment type="similarity">
    <text evidence="1">Belongs to the COQ10 family.</text>
</comment>
<name>A0AAE0TR66_9PEZI</name>
<dbReference type="GO" id="GO:0048039">
    <property type="term" value="F:ubiquinone binding"/>
    <property type="evidence" value="ECO:0007669"/>
    <property type="project" value="InterPro"/>
</dbReference>
<organism evidence="6 7">
    <name type="scientific">Recurvomyces mirabilis</name>
    <dbReference type="NCBI Taxonomy" id="574656"/>
    <lineage>
        <taxon>Eukaryota</taxon>
        <taxon>Fungi</taxon>
        <taxon>Dikarya</taxon>
        <taxon>Ascomycota</taxon>
        <taxon>Pezizomycotina</taxon>
        <taxon>Dothideomycetes</taxon>
        <taxon>Dothideomycetidae</taxon>
        <taxon>Mycosphaerellales</taxon>
        <taxon>Teratosphaeriaceae</taxon>
        <taxon>Recurvomyces</taxon>
    </lineage>
</organism>
<dbReference type="GO" id="GO:0005739">
    <property type="term" value="C:mitochondrion"/>
    <property type="evidence" value="ECO:0007669"/>
    <property type="project" value="TreeGrafter"/>
</dbReference>
<evidence type="ECO:0000256" key="4">
    <source>
        <dbReference type="SAM" id="MobiDB-lite"/>
    </source>
</evidence>
<dbReference type="InterPro" id="IPR044996">
    <property type="entry name" value="COQ10-like"/>
</dbReference>
<evidence type="ECO:0000256" key="1">
    <source>
        <dbReference type="ARBA" id="ARBA00006885"/>
    </source>
</evidence>
<dbReference type="Pfam" id="PF03364">
    <property type="entry name" value="Polyketide_cyc"/>
    <property type="match status" value="1"/>
</dbReference>
<gene>
    <name evidence="6" type="primary">COQ10_2</name>
    <name evidence="6" type="ORF">LTR78_010008</name>
</gene>
<evidence type="ECO:0000313" key="7">
    <source>
        <dbReference type="Proteomes" id="UP001274830"/>
    </source>
</evidence>
<dbReference type="Proteomes" id="UP001274830">
    <property type="component" value="Unassembled WGS sequence"/>
</dbReference>
<feature type="region of interest" description="Disordered" evidence="4">
    <location>
        <begin position="189"/>
        <end position="211"/>
    </location>
</feature>
<keyword evidence="7" id="KW-1185">Reference proteome</keyword>
<protein>
    <submittedName>
        <fullName evidence="6">Coenzyme Q-binding protein coq10, mitochondrial</fullName>
    </submittedName>
</protein>
<sequence>MQTLRPISHFATAINQTLLFASRQAVLRTTHQAKPLQQQHHRTFVTNPFTPSPQSLTATRTLQYPSKLIYAIISDVGSYSTFLPYCQESVVTKHSQPASDGKEYPEEATLVIGFNNDVSEKFTSRVYCIPEQVVEAVSGEAETTLDPKDIAHHSPRSQSTSSDASRANSKISSILTRWTLKPYPYKPPPLSALHPDTAHNNHNETSEIPSQERTEVNLTIDYQFANPMYAALSAAAAPKIADKMIDAFEKRVRSVIEGPGNTQDKGKAFEGVLRSK</sequence>
<evidence type="ECO:0000256" key="3">
    <source>
        <dbReference type="ARBA" id="ARBA00024947"/>
    </source>
</evidence>
<dbReference type="GO" id="GO:0045333">
    <property type="term" value="P:cellular respiration"/>
    <property type="evidence" value="ECO:0007669"/>
    <property type="project" value="InterPro"/>
</dbReference>